<dbReference type="AlphaFoldDB" id="A0A518GWI0"/>
<organism evidence="1 2">
    <name type="scientific">Tautonia plasticadhaerens</name>
    <dbReference type="NCBI Taxonomy" id="2527974"/>
    <lineage>
        <taxon>Bacteria</taxon>
        <taxon>Pseudomonadati</taxon>
        <taxon>Planctomycetota</taxon>
        <taxon>Planctomycetia</taxon>
        <taxon>Isosphaerales</taxon>
        <taxon>Isosphaeraceae</taxon>
        <taxon>Tautonia</taxon>
    </lineage>
</organism>
<reference evidence="1 2" key="1">
    <citation type="submission" date="2019-02" db="EMBL/GenBank/DDBJ databases">
        <title>Deep-cultivation of Planctomycetes and their phenomic and genomic characterization uncovers novel biology.</title>
        <authorList>
            <person name="Wiegand S."/>
            <person name="Jogler M."/>
            <person name="Boedeker C."/>
            <person name="Pinto D."/>
            <person name="Vollmers J."/>
            <person name="Rivas-Marin E."/>
            <person name="Kohn T."/>
            <person name="Peeters S.H."/>
            <person name="Heuer A."/>
            <person name="Rast P."/>
            <person name="Oberbeckmann S."/>
            <person name="Bunk B."/>
            <person name="Jeske O."/>
            <person name="Meyerdierks A."/>
            <person name="Storesund J.E."/>
            <person name="Kallscheuer N."/>
            <person name="Luecker S."/>
            <person name="Lage O.M."/>
            <person name="Pohl T."/>
            <person name="Merkel B.J."/>
            <person name="Hornburger P."/>
            <person name="Mueller R.-W."/>
            <person name="Bruemmer F."/>
            <person name="Labrenz M."/>
            <person name="Spormann A.M."/>
            <person name="Op den Camp H."/>
            <person name="Overmann J."/>
            <person name="Amann R."/>
            <person name="Jetten M.S.M."/>
            <person name="Mascher T."/>
            <person name="Medema M.H."/>
            <person name="Devos D.P."/>
            <person name="Kaster A.-K."/>
            <person name="Ovreas L."/>
            <person name="Rohde M."/>
            <person name="Galperin M.Y."/>
            <person name="Jogler C."/>
        </authorList>
    </citation>
    <scope>NUCLEOTIDE SEQUENCE [LARGE SCALE GENOMIC DNA]</scope>
    <source>
        <strain evidence="1 2">ElP</strain>
    </source>
</reference>
<protein>
    <recommendedName>
        <fullName evidence="3">Recombination-associated protein RdgC</fullName>
    </recommendedName>
</protein>
<dbReference type="Proteomes" id="UP000317835">
    <property type="component" value="Chromosome"/>
</dbReference>
<keyword evidence="2" id="KW-1185">Reference proteome</keyword>
<evidence type="ECO:0008006" key="3">
    <source>
        <dbReference type="Google" id="ProtNLM"/>
    </source>
</evidence>
<proteinExistence type="predicted"/>
<dbReference type="OrthoDB" id="9793997at2"/>
<dbReference type="KEGG" id="tpla:ElP_07860"/>
<gene>
    <name evidence="1" type="ORF">ElP_07860</name>
</gene>
<name>A0A518GWI0_9BACT</name>
<dbReference type="EMBL" id="CP036426">
    <property type="protein sequence ID" value="QDV32944.1"/>
    <property type="molecule type" value="Genomic_DNA"/>
</dbReference>
<evidence type="ECO:0000313" key="1">
    <source>
        <dbReference type="EMBL" id="QDV32944.1"/>
    </source>
</evidence>
<dbReference type="RefSeq" id="WP_145267379.1">
    <property type="nucleotide sequence ID" value="NZ_CP036426.1"/>
</dbReference>
<evidence type="ECO:0000313" key="2">
    <source>
        <dbReference type="Proteomes" id="UP000317835"/>
    </source>
</evidence>
<sequence length="388" mass="42689">MGFLNGRVSYMRFRVSGDAPLPFDEETLEKASAHGIGRHGDADPTDGVHFGWSGGNHVLDMTFEPGKNVVNDALHLGLRIDADKIPGDLLKAYTQIELDARAAQNPSGRPTKAQREEAKEAAKVRAEAEAADGRYRRRKMHPMLWDGRTNTLYAGAASNAVLDRLLPLFRETFDRTLEPVTAGVLAASIAAEMGRDDAIYDAVPLALFGDGDSALYSSIAWAEADPTSRDYWGNEFLLWLWHTLQNEGDVLTLADGSECSVMISKTLQLDCPRGETGRDSLSYEGPTRMPEALRALQSGKLPRKAGLLIERQGSTYELTIQAETMAVSGAALPKEDGVSGREAHEGRIDYLRHLTETVDLLYGSYVRRRLDASWTGELGRIRDWLRAA</sequence>
<accession>A0A518GWI0</accession>